<keyword evidence="7" id="KW-1185">Reference proteome</keyword>
<evidence type="ECO:0000256" key="3">
    <source>
        <dbReference type="ARBA" id="ARBA00023027"/>
    </source>
</evidence>
<comment type="caution">
    <text evidence="6">The sequence shown here is derived from an EMBL/GenBank/DDBJ whole genome shotgun (WGS) entry which is preliminary data.</text>
</comment>
<dbReference type="Proteomes" id="UP001431221">
    <property type="component" value="Unassembled WGS sequence"/>
</dbReference>
<dbReference type="PANTHER" id="PTHR43060">
    <property type="entry name" value="3-HYDROXYISOBUTYRATE DEHYDROGENASE-LIKE 1, MITOCHONDRIAL-RELATED"/>
    <property type="match status" value="1"/>
</dbReference>
<dbReference type="PROSITE" id="PS00895">
    <property type="entry name" value="3_HYDROXYISOBUT_DH"/>
    <property type="match status" value="1"/>
</dbReference>
<evidence type="ECO:0000313" key="7">
    <source>
        <dbReference type="Proteomes" id="UP001431221"/>
    </source>
</evidence>
<dbReference type="Pfam" id="PF03446">
    <property type="entry name" value="NAD_binding_2"/>
    <property type="match status" value="1"/>
</dbReference>
<dbReference type="Gene3D" id="3.40.50.720">
    <property type="entry name" value="NAD(P)-binding Rossmann-like Domain"/>
    <property type="match status" value="1"/>
</dbReference>
<dbReference type="EMBL" id="JALNMJ010000052">
    <property type="protein sequence ID" value="MCK7616235.1"/>
    <property type="molecule type" value="Genomic_DNA"/>
</dbReference>
<dbReference type="PIRSF" id="PIRSF000103">
    <property type="entry name" value="HIBADH"/>
    <property type="match status" value="1"/>
</dbReference>
<dbReference type="Pfam" id="PF14833">
    <property type="entry name" value="NAD_binding_11"/>
    <property type="match status" value="1"/>
</dbReference>
<dbReference type="InterPro" id="IPR008927">
    <property type="entry name" value="6-PGluconate_DH-like_C_sf"/>
</dbReference>
<sequence>MLFGFIGLGQMGKPMALNLARKFDVIAFDKRHVTLPEDPPNKLKLAAGIADLAECDCVFLSLPSAEILRKVLFAEEGLATCLKEGALIVDTSTVEYNATLEVSSKLSKLGLRFVDAPVSGMQSRAENGTLTAMCGGDAADIAELESTLISMASKILHMGPTGSGQLTKLINQLLFDINMAALAEILPISAKLGLNSKKIGEVINSGTGRSYASEFFIPNILRNDFSKGYPMQEAYKDLISGAELSAHQVLPTPLLAAATATYQRALHEGHGEKDKGAMILVFEELLGCRFRCQDGGNND</sequence>
<proteinExistence type="inferred from homology"/>
<name>A0ABT0H3G4_9HYPH</name>
<dbReference type="InterPro" id="IPR036291">
    <property type="entry name" value="NAD(P)-bd_dom_sf"/>
</dbReference>
<dbReference type="InterPro" id="IPR013328">
    <property type="entry name" value="6PGD_dom2"/>
</dbReference>
<gene>
    <name evidence="6" type="ORF">M0H32_29175</name>
</gene>
<evidence type="ECO:0000313" key="6">
    <source>
        <dbReference type="EMBL" id="MCK7616235.1"/>
    </source>
</evidence>
<dbReference type="SUPFAM" id="SSF48179">
    <property type="entry name" value="6-phosphogluconate dehydrogenase C-terminal domain-like"/>
    <property type="match status" value="1"/>
</dbReference>
<evidence type="ECO:0000259" key="4">
    <source>
        <dbReference type="Pfam" id="PF03446"/>
    </source>
</evidence>
<dbReference type="Gene3D" id="1.10.1040.10">
    <property type="entry name" value="N-(1-d-carboxylethyl)-l-norvaline Dehydrogenase, domain 2"/>
    <property type="match status" value="1"/>
</dbReference>
<organism evidence="6 7">
    <name type="scientific">Roseibium sediminicola</name>
    <dbReference type="NCBI Taxonomy" id="2933272"/>
    <lineage>
        <taxon>Bacteria</taxon>
        <taxon>Pseudomonadati</taxon>
        <taxon>Pseudomonadota</taxon>
        <taxon>Alphaproteobacteria</taxon>
        <taxon>Hyphomicrobiales</taxon>
        <taxon>Stappiaceae</taxon>
        <taxon>Roseibium</taxon>
    </lineage>
</organism>
<dbReference type="RefSeq" id="WP_248160262.1">
    <property type="nucleotide sequence ID" value="NZ_JALNMJ010000052.1"/>
</dbReference>
<evidence type="ECO:0000256" key="1">
    <source>
        <dbReference type="ARBA" id="ARBA00009080"/>
    </source>
</evidence>
<keyword evidence="2" id="KW-0560">Oxidoreductase</keyword>
<accession>A0ABT0H3G4</accession>
<dbReference type="InterPro" id="IPR029154">
    <property type="entry name" value="HIBADH-like_NADP-bd"/>
</dbReference>
<dbReference type="InterPro" id="IPR015815">
    <property type="entry name" value="HIBADH-related"/>
</dbReference>
<dbReference type="InterPro" id="IPR002204">
    <property type="entry name" value="3-OH-isobutyrate_DH-rel_CS"/>
</dbReference>
<feature type="domain" description="3-hydroxyisobutyrate dehydrogenase-like NAD-binding" evidence="5">
    <location>
        <begin position="162"/>
        <end position="280"/>
    </location>
</feature>
<reference evidence="6" key="1">
    <citation type="submission" date="2022-04" db="EMBL/GenBank/DDBJ databases">
        <title>Roseibium sp. CAU 1639 isolated from mud.</title>
        <authorList>
            <person name="Kim W."/>
        </authorList>
    </citation>
    <scope>NUCLEOTIDE SEQUENCE</scope>
    <source>
        <strain evidence="6">CAU 1639</strain>
    </source>
</reference>
<dbReference type="SUPFAM" id="SSF51735">
    <property type="entry name" value="NAD(P)-binding Rossmann-fold domains"/>
    <property type="match status" value="1"/>
</dbReference>
<comment type="similarity">
    <text evidence="1">Belongs to the HIBADH-related family.</text>
</comment>
<evidence type="ECO:0000256" key="2">
    <source>
        <dbReference type="ARBA" id="ARBA00023002"/>
    </source>
</evidence>
<keyword evidence="3" id="KW-0520">NAD</keyword>
<evidence type="ECO:0000259" key="5">
    <source>
        <dbReference type="Pfam" id="PF14833"/>
    </source>
</evidence>
<dbReference type="PANTHER" id="PTHR43060:SF15">
    <property type="entry name" value="3-HYDROXYISOBUTYRATE DEHYDROGENASE-LIKE 1, MITOCHONDRIAL-RELATED"/>
    <property type="match status" value="1"/>
</dbReference>
<dbReference type="InterPro" id="IPR006115">
    <property type="entry name" value="6PGDH_NADP-bd"/>
</dbReference>
<feature type="domain" description="6-phosphogluconate dehydrogenase NADP-binding" evidence="4">
    <location>
        <begin position="3"/>
        <end position="159"/>
    </location>
</feature>
<protein>
    <submittedName>
        <fullName evidence="6">NAD(P)-dependent oxidoreductase</fullName>
    </submittedName>
</protein>